<accession>E2B9M8</accession>
<dbReference type="AlphaFoldDB" id="E2B9M8"/>
<evidence type="ECO:0000313" key="1">
    <source>
        <dbReference type="EMBL" id="EFN87609.1"/>
    </source>
</evidence>
<dbReference type="OrthoDB" id="7663308at2759"/>
<evidence type="ECO:0000313" key="2">
    <source>
        <dbReference type="Proteomes" id="UP000008237"/>
    </source>
</evidence>
<keyword evidence="2" id="KW-1185">Reference proteome</keyword>
<name>E2B9M8_HARSA</name>
<protein>
    <submittedName>
        <fullName evidence="1">Uncharacterized protein</fullName>
    </submittedName>
</protein>
<organism evidence="2">
    <name type="scientific">Harpegnathos saltator</name>
    <name type="common">Jerdon's jumping ant</name>
    <dbReference type="NCBI Taxonomy" id="610380"/>
    <lineage>
        <taxon>Eukaryota</taxon>
        <taxon>Metazoa</taxon>
        <taxon>Ecdysozoa</taxon>
        <taxon>Arthropoda</taxon>
        <taxon>Hexapoda</taxon>
        <taxon>Insecta</taxon>
        <taxon>Pterygota</taxon>
        <taxon>Neoptera</taxon>
        <taxon>Endopterygota</taxon>
        <taxon>Hymenoptera</taxon>
        <taxon>Apocrita</taxon>
        <taxon>Aculeata</taxon>
        <taxon>Formicoidea</taxon>
        <taxon>Formicidae</taxon>
        <taxon>Ponerinae</taxon>
        <taxon>Ponerini</taxon>
        <taxon>Harpegnathos</taxon>
    </lineage>
</organism>
<dbReference type="InParanoid" id="E2B9M8"/>
<sequence length="133" mass="16044">MKVINIPNLIRTNLWNYGYCLEQIENIVEKEHNAQLNTADRAYIEDQYVKYCLEYWMEEIDSFLNEHPADSHLIEKLIALNNIKHFVETPSPFNELNYYQLLMEHKNLIEQHKKEILMRRFKEKCLELSVATQ</sequence>
<reference evidence="1 2" key="1">
    <citation type="journal article" date="2010" name="Science">
        <title>Genomic comparison of the ants Camponotus floridanus and Harpegnathos saltator.</title>
        <authorList>
            <person name="Bonasio R."/>
            <person name="Zhang G."/>
            <person name="Ye C."/>
            <person name="Mutti N.S."/>
            <person name="Fang X."/>
            <person name="Qin N."/>
            <person name="Donahue G."/>
            <person name="Yang P."/>
            <person name="Li Q."/>
            <person name="Li C."/>
            <person name="Zhang P."/>
            <person name="Huang Z."/>
            <person name="Berger S.L."/>
            <person name="Reinberg D."/>
            <person name="Wang J."/>
            <person name="Liebig J."/>
        </authorList>
    </citation>
    <scope>NUCLEOTIDE SEQUENCE [LARGE SCALE GENOMIC DNA]</scope>
    <source>
        <strain evidence="1 2">R22 G/1</strain>
    </source>
</reference>
<dbReference type="Proteomes" id="UP000008237">
    <property type="component" value="Unassembled WGS sequence"/>
</dbReference>
<gene>
    <name evidence="1" type="ORF">EAI_06439</name>
</gene>
<dbReference type="EMBL" id="GL446573">
    <property type="protein sequence ID" value="EFN87609.1"/>
    <property type="molecule type" value="Genomic_DNA"/>
</dbReference>
<proteinExistence type="predicted"/>